<dbReference type="EMBL" id="BGPR01006007">
    <property type="protein sequence ID" value="GBN15312.1"/>
    <property type="molecule type" value="Genomic_DNA"/>
</dbReference>
<keyword evidence="2" id="KW-1185">Reference proteome</keyword>
<dbReference type="Proteomes" id="UP000499080">
    <property type="component" value="Unassembled WGS sequence"/>
</dbReference>
<organism evidence="1 2">
    <name type="scientific">Araneus ventricosus</name>
    <name type="common">Orbweaver spider</name>
    <name type="synonym">Epeira ventricosa</name>
    <dbReference type="NCBI Taxonomy" id="182803"/>
    <lineage>
        <taxon>Eukaryota</taxon>
        <taxon>Metazoa</taxon>
        <taxon>Ecdysozoa</taxon>
        <taxon>Arthropoda</taxon>
        <taxon>Chelicerata</taxon>
        <taxon>Arachnida</taxon>
        <taxon>Araneae</taxon>
        <taxon>Araneomorphae</taxon>
        <taxon>Entelegynae</taxon>
        <taxon>Araneoidea</taxon>
        <taxon>Araneidae</taxon>
        <taxon>Araneus</taxon>
    </lineage>
</organism>
<reference evidence="1 2" key="1">
    <citation type="journal article" date="2019" name="Sci. Rep.">
        <title>Orb-weaving spider Araneus ventricosus genome elucidates the spidroin gene catalogue.</title>
        <authorList>
            <person name="Kono N."/>
            <person name="Nakamura H."/>
            <person name="Ohtoshi R."/>
            <person name="Moran D.A.P."/>
            <person name="Shinohara A."/>
            <person name="Yoshida Y."/>
            <person name="Fujiwara M."/>
            <person name="Mori M."/>
            <person name="Tomita M."/>
            <person name="Arakawa K."/>
        </authorList>
    </citation>
    <scope>NUCLEOTIDE SEQUENCE [LARGE SCALE GENOMIC DNA]</scope>
</reference>
<proteinExistence type="predicted"/>
<comment type="caution">
    <text evidence="1">The sequence shown here is derived from an EMBL/GenBank/DDBJ whole genome shotgun (WGS) entry which is preliminary data.</text>
</comment>
<evidence type="ECO:0000313" key="2">
    <source>
        <dbReference type="Proteomes" id="UP000499080"/>
    </source>
</evidence>
<name>A0A4Y2LL25_ARAVE</name>
<dbReference type="OrthoDB" id="10291695at2759"/>
<dbReference type="AlphaFoldDB" id="A0A4Y2LL25"/>
<protein>
    <submittedName>
        <fullName evidence="1">Uncharacterized protein</fullName>
    </submittedName>
</protein>
<sequence length="96" mass="10496">MTLQIVTSQLTSNECHPEKGKTRPLRVLTREMATETNKARSQSAASELYLLANDSFPAGSVRNRTSLISLLVQHSMGSQSFEGWKVTAGCDALRNA</sequence>
<gene>
    <name evidence="1" type="ORF">AVEN_61770_1</name>
</gene>
<evidence type="ECO:0000313" key="1">
    <source>
        <dbReference type="EMBL" id="GBN15312.1"/>
    </source>
</evidence>
<accession>A0A4Y2LL25</accession>